<dbReference type="PANTHER" id="PTHR13218:SF8">
    <property type="entry name" value="TRANSCRIPTION INITIATION FACTOR TFIID SUBUNIT 11"/>
    <property type="match status" value="1"/>
</dbReference>
<comment type="caution">
    <text evidence="9">The sequence shown here is derived from an EMBL/GenBank/DDBJ whole genome shotgun (WGS) entry which is preliminary data.</text>
</comment>
<dbReference type="AlphaFoldDB" id="A0A9P6UBI4"/>
<evidence type="ECO:0000256" key="6">
    <source>
        <dbReference type="ARBA" id="ARBA00072882"/>
    </source>
</evidence>
<comment type="similarity">
    <text evidence="2">Belongs to the TAF11 family.</text>
</comment>
<dbReference type="SUPFAM" id="SSF47113">
    <property type="entry name" value="Histone-fold"/>
    <property type="match status" value="1"/>
</dbReference>
<dbReference type="InterPro" id="IPR006809">
    <property type="entry name" value="TAFII28_dom"/>
</dbReference>
<evidence type="ECO:0000256" key="1">
    <source>
        <dbReference type="ARBA" id="ARBA00004123"/>
    </source>
</evidence>
<gene>
    <name evidence="9" type="primary">TAF11</name>
    <name evidence="9" type="ORF">DFQ27_007908</name>
</gene>
<feature type="region of interest" description="Disordered" evidence="7">
    <location>
        <begin position="1"/>
        <end position="242"/>
    </location>
</feature>
<dbReference type="Proteomes" id="UP000807716">
    <property type="component" value="Unassembled WGS sequence"/>
</dbReference>
<comment type="subcellular location">
    <subcellularLocation>
        <location evidence="1">Nucleus</location>
    </subcellularLocation>
</comment>
<feature type="compositionally biased region" description="Gly residues" evidence="7">
    <location>
        <begin position="211"/>
        <end position="222"/>
    </location>
</feature>
<reference evidence="9" key="1">
    <citation type="journal article" date="2020" name="Fungal Divers.">
        <title>Resolving the Mortierellaceae phylogeny through synthesis of multi-gene phylogenetics and phylogenomics.</title>
        <authorList>
            <person name="Vandepol N."/>
            <person name="Liber J."/>
            <person name="Desiro A."/>
            <person name="Na H."/>
            <person name="Kennedy M."/>
            <person name="Barry K."/>
            <person name="Grigoriev I.V."/>
            <person name="Miller A.N."/>
            <person name="O'Donnell K."/>
            <person name="Stajich J.E."/>
            <person name="Bonito G."/>
        </authorList>
    </citation>
    <scope>NUCLEOTIDE SEQUENCE</scope>
    <source>
        <strain evidence="9">BC1065</strain>
    </source>
</reference>
<name>A0A9P6UBI4_9FUNG</name>
<evidence type="ECO:0000256" key="5">
    <source>
        <dbReference type="ARBA" id="ARBA00023242"/>
    </source>
</evidence>
<organism evidence="9 10">
    <name type="scientific">Actinomortierella ambigua</name>
    <dbReference type="NCBI Taxonomy" id="1343610"/>
    <lineage>
        <taxon>Eukaryota</taxon>
        <taxon>Fungi</taxon>
        <taxon>Fungi incertae sedis</taxon>
        <taxon>Mucoromycota</taxon>
        <taxon>Mortierellomycotina</taxon>
        <taxon>Mortierellomycetes</taxon>
        <taxon>Mortierellales</taxon>
        <taxon>Mortierellaceae</taxon>
        <taxon>Actinomortierella</taxon>
    </lineage>
</organism>
<dbReference type="PANTHER" id="PTHR13218">
    <property type="entry name" value="TRANSCRIPTION INITIATION FACTOR TFIID SUBUNIT 11-RELATED"/>
    <property type="match status" value="1"/>
</dbReference>
<feature type="compositionally biased region" description="Low complexity" evidence="7">
    <location>
        <begin position="167"/>
        <end position="183"/>
    </location>
</feature>
<sequence length="372" mass="38405">MSASLPPQPPGGGGGFGAPPSLTSSSGPSTPSASGTMTPATTPSTSTSTSTPTGAAAGAAGGAGAPGTTPTGRKRKNAALFPIVGKKKHKLPRILDSITARNQLPDAPTAGAGRGSGQKGMIKGPYKKRQKKDKDGNPIPNPDDNIRRDGGGGGGVGGSAALGSGIGSSTSSSSAFMATSSSAAGGGGMDGARRADDGGNDSDAEIKKSVGEGGEGGEGGAATGENKGEDEDDDQEEEPEYSEFEWLQEANQRGRSKEELKALLDCFSPEQLQRYEVYRRSTLSRPTIKKLVATILNQQVSQTMAFVVAGFCKVYVGEMVEKAKEVMDEWGHIGPIRPEHLREAQRRYKADEASRGNGVKASGGYQRRLFCR</sequence>
<feature type="compositionally biased region" description="Acidic residues" evidence="7">
    <location>
        <begin position="228"/>
        <end position="242"/>
    </location>
</feature>
<evidence type="ECO:0000313" key="10">
    <source>
        <dbReference type="Proteomes" id="UP000807716"/>
    </source>
</evidence>
<feature type="domain" description="TAFII28-like protein" evidence="8">
    <location>
        <begin position="263"/>
        <end position="347"/>
    </location>
</feature>
<feature type="compositionally biased region" description="Low complexity" evidence="7">
    <location>
        <begin position="18"/>
        <end position="58"/>
    </location>
</feature>
<evidence type="ECO:0000259" key="8">
    <source>
        <dbReference type="Pfam" id="PF04719"/>
    </source>
</evidence>
<evidence type="ECO:0000256" key="7">
    <source>
        <dbReference type="SAM" id="MobiDB-lite"/>
    </source>
</evidence>
<dbReference type="OrthoDB" id="28335at2759"/>
<accession>A0A9P6UBI4</accession>
<dbReference type="FunFam" id="1.10.20.10:FF:000061">
    <property type="entry name" value="TFIID subunit"/>
    <property type="match status" value="1"/>
</dbReference>
<dbReference type="CDD" id="cd08048">
    <property type="entry name" value="HFD_TAF11"/>
    <property type="match status" value="1"/>
</dbReference>
<keyword evidence="5" id="KW-0539">Nucleus</keyword>
<dbReference type="EMBL" id="JAAAJB010000064">
    <property type="protein sequence ID" value="KAG0267926.1"/>
    <property type="molecule type" value="Genomic_DNA"/>
</dbReference>
<dbReference type="GO" id="GO:0016251">
    <property type="term" value="F:RNA polymerase II general transcription initiation factor activity"/>
    <property type="evidence" value="ECO:0007669"/>
    <property type="project" value="TreeGrafter"/>
</dbReference>
<dbReference type="InterPro" id="IPR045127">
    <property type="entry name" value="TAF11-like"/>
</dbReference>
<protein>
    <recommendedName>
        <fullName evidence="6">Transcription initiation factor TFIID subunit 11</fullName>
    </recommendedName>
</protein>
<evidence type="ECO:0000256" key="3">
    <source>
        <dbReference type="ARBA" id="ARBA00023015"/>
    </source>
</evidence>
<dbReference type="Gene3D" id="1.10.20.10">
    <property type="entry name" value="Histone, subunit A"/>
    <property type="match status" value="1"/>
</dbReference>
<dbReference type="GO" id="GO:0005669">
    <property type="term" value="C:transcription factor TFIID complex"/>
    <property type="evidence" value="ECO:0007669"/>
    <property type="project" value="InterPro"/>
</dbReference>
<dbReference type="Pfam" id="PF04719">
    <property type="entry name" value="TAFII28"/>
    <property type="match status" value="1"/>
</dbReference>
<keyword evidence="3" id="KW-0805">Transcription regulation</keyword>
<dbReference type="InterPro" id="IPR009072">
    <property type="entry name" value="Histone-fold"/>
</dbReference>
<feature type="compositionally biased region" description="Pro residues" evidence="7">
    <location>
        <begin position="1"/>
        <end position="10"/>
    </location>
</feature>
<keyword evidence="4" id="KW-0804">Transcription</keyword>
<keyword evidence="10" id="KW-1185">Reference proteome</keyword>
<dbReference type="GO" id="GO:0051123">
    <property type="term" value="P:RNA polymerase II preinitiation complex assembly"/>
    <property type="evidence" value="ECO:0007669"/>
    <property type="project" value="InterPro"/>
</dbReference>
<evidence type="ECO:0000256" key="4">
    <source>
        <dbReference type="ARBA" id="ARBA00023163"/>
    </source>
</evidence>
<evidence type="ECO:0000313" key="9">
    <source>
        <dbReference type="EMBL" id="KAG0267926.1"/>
    </source>
</evidence>
<proteinExistence type="inferred from homology"/>
<dbReference type="GO" id="GO:0046982">
    <property type="term" value="F:protein heterodimerization activity"/>
    <property type="evidence" value="ECO:0007669"/>
    <property type="project" value="InterPro"/>
</dbReference>
<feature type="compositionally biased region" description="Gly residues" evidence="7">
    <location>
        <begin position="151"/>
        <end position="166"/>
    </location>
</feature>
<evidence type="ECO:0000256" key="2">
    <source>
        <dbReference type="ARBA" id="ARBA00009788"/>
    </source>
</evidence>